<reference evidence="3" key="1">
    <citation type="submission" date="2016-10" db="EMBL/GenBank/DDBJ databases">
        <authorList>
            <person name="Varghese N."/>
            <person name="Submissions S."/>
        </authorList>
    </citation>
    <scope>NUCLEOTIDE SEQUENCE [LARGE SCALE GENOMIC DNA]</scope>
    <source>
        <strain evidence="3">CGMCC 1.7739</strain>
    </source>
</reference>
<keyword evidence="1" id="KW-1133">Transmembrane helix</keyword>
<sequence length="95" mass="10617">MRVPDIPDRLVVVLIGVSVLFLPLVLLGLTLGFLAFVGELVPGRLSLVELLELYVIELLVLTVFSYGLYRLVRILVVHKLPESLDSLDEDDSTER</sequence>
<gene>
    <name evidence="2" type="ORF">SAMN04488063_1401</name>
</gene>
<accession>A0A1I2NZV6</accession>
<feature type="transmembrane region" description="Helical" evidence="1">
    <location>
        <begin position="50"/>
        <end position="69"/>
    </location>
</feature>
<keyword evidence="1" id="KW-0812">Transmembrane</keyword>
<dbReference type="EMBL" id="FOOQ01000001">
    <property type="protein sequence ID" value="SFG09422.1"/>
    <property type="molecule type" value="Genomic_DNA"/>
</dbReference>
<proteinExistence type="predicted"/>
<name>A0A1I2NZV6_9EURY</name>
<organism evidence="2 3">
    <name type="scientific">Halopelagius inordinatus</name>
    <dbReference type="NCBI Taxonomy" id="553467"/>
    <lineage>
        <taxon>Archaea</taxon>
        <taxon>Methanobacteriati</taxon>
        <taxon>Methanobacteriota</taxon>
        <taxon>Stenosarchaea group</taxon>
        <taxon>Halobacteria</taxon>
        <taxon>Halobacteriales</taxon>
        <taxon>Haloferacaceae</taxon>
    </lineage>
</organism>
<dbReference type="RefSeq" id="WP_092890329.1">
    <property type="nucleotide sequence ID" value="NZ_FOOQ01000001.1"/>
</dbReference>
<dbReference type="Proteomes" id="UP000198876">
    <property type="component" value="Unassembled WGS sequence"/>
</dbReference>
<keyword evidence="1" id="KW-0472">Membrane</keyword>
<evidence type="ECO:0000313" key="2">
    <source>
        <dbReference type="EMBL" id="SFG09422.1"/>
    </source>
</evidence>
<evidence type="ECO:0000313" key="3">
    <source>
        <dbReference type="Proteomes" id="UP000198876"/>
    </source>
</evidence>
<evidence type="ECO:0000256" key="1">
    <source>
        <dbReference type="SAM" id="Phobius"/>
    </source>
</evidence>
<dbReference type="AlphaFoldDB" id="A0A1I2NZV6"/>
<protein>
    <submittedName>
        <fullName evidence="2">Uncharacterized protein</fullName>
    </submittedName>
</protein>
<keyword evidence="3" id="KW-1185">Reference proteome</keyword>
<feature type="transmembrane region" description="Helical" evidence="1">
    <location>
        <begin position="12"/>
        <end position="38"/>
    </location>
</feature>